<gene>
    <name evidence="3" type="ORF">FQK23_03895</name>
</gene>
<feature type="region of interest" description="Disordered" evidence="1">
    <location>
        <begin position="25"/>
        <end position="47"/>
    </location>
</feature>
<sequence length="248" mass="25660">MHKVAKGLAAAFIAVSTATAQPPAMAVQASSSTQTPETEPESTNSAAIDSLTRNAQAEKENRQILGAEAASFESSMKKAFNEDAVLKNGQFIDYKSISVKQTPEGYYYASAPIKGLTDGSIAVAGFSPTGTLENTVQINLAQATETTGTVSVFVNGDLQKEEFVEVGAQTTYPSSPSERMVTPYGMNWGALNDCLSSQGIASWAVAALSIACSAGCLVTLGTACLLCISAATGATVGVIEGCAFNSWE</sequence>
<feature type="chain" id="PRO_5038853090" description="Secreted protein" evidence="2">
    <location>
        <begin position="21"/>
        <end position="248"/>
    </location>
</feature>
<evidence type="ECO:0000313" key="3">
    <source>
        <dbReference type="EMBL" id="TVU57061.1"/>
    </source>
</evidence>
<evidence type="ECO:0008006" key="5">
    <source>
        <dbReference type="Google" id="ProtNLM"/>
    </source>
</evidence>
<feature type="signal peptide" evidence="2">
    <location>
        <begin position="1"/>
        <end position="20"/>
    </location>
</feature>
<organism evidence="3 4">
    <name type="scientific">Corynebacterium aurimucosum</name>
    <dbReference type="NCBI Taxonomy" id="169292"/>
    <lineage>
        <taxon>Bacteria</taxon>
        <taxon>Bacillati</taxon>
        <taxon>Actinomycetota</taxon>
        <taxon>Actinomycetes</taxon>
        <taxon>Mycobacteriales</taxon>
        <taxon>Corynebacteriaceae</taxon>
        <taxon>Corynebacterium</taxon>
    </lineage>
</organism>
<name>A0A558GJM5_9CORY</name>
<comment type="caution">
    <text evidence="3">The sequence shown here is derived from an EMBL/GenBank/DDBJ whole genome shotgun (WGS) entry which is preliminary data.</text>
</comment>
<protein>
    <recommendedName>
        <fullName evidence="5">Secreted protein</fullName>
    </recommendedName>
</protein>
<evidence type="ECO:0000256" key="2">
    <source>
        <dbReference type="SAM" id="SignalP"/>
    </source>
</evidence>
<proteinExistence type="predicted"/>
<keyword evidence="2" id="KW-0732">Signal</keyword>
<dbReference type="EMBL" id="VMTY01000009">
    <property type="protein sequence ID" value="TVU57061.1"/>
    <property type="molecule type" value="Genomic_DNA"/>
</dbReference>
<evidence type="ECO:0000313" key="4">
    <source>
        <dbReference type="Proteomes" id="UP000320531"/>
    </source>
</evidence>
<dbReference type="Proteomes" id="UP000320531">
    <property type="component" value="Unassembled WGS sequence"/>
</dbReference>
<reference evidence="3 4" key="1">
    <citation type="submission" date="2019-07" db="EMBL/GenBank/DDBJ databases">
        <title>Draft genome of C. aurimucosum strain 14-2523.</title>
        <authorList>
            <person name="Pacheco L.G.C."/>
            <person name="Aguiar E.R.G.R."/>
            <person name="Navas J."/>
            <person name="Santos C.S."/>
            <person name="Rocha D.J.P.G."/>
        </authorList>
    </citation>
    <scope>NUCLEOTIDE SEQUENCE [LARGE SCALE GENOMIC DNA]</scope>
    <source>
        <strain evidence="3 4">14-2523</strain>
    </source>
</reference>
<accession>A0A558GJM5</accession>
<evidence type="ECO:0000256" key="1">
    <source>
        <dbReference type="SAM" id="MobiDB-lite"/>
    </source>
</evidence>
<feature type="compositionally biased region" description="Low complexity" evidence="1">
    <location>
        <begin position="30"/>
        <end position="43"/>
    </location>
</feature>
<dbReference type="AlphaFoldDB" id="A0A558GJM5"/>